<dbReference type="SMART" id="SM00091">
    <property type="entry name" value="PAS"/>
    <property type="match status" value="1"/>
</dbReference>
<feature type="domain" description="FHA" evidence="1">
    <location>
        <begin position="599"/>
        <end position="650"/>
    </location>
</feature>
<evidence type="ECO:0000259" key="4">
    <source>
        <dbReference type="PROSITE" id="PS50883"/>
    </source>
</evidence>
<evidence type="ECO:0000259" key="5">
    <source>
        <dbReference type="PROSITE" id="PS50887"/>
    </source>
</evidence>
<dbReference type="InterPro" id="IPR043128">
    <property type="entry name" value="Rev_trsase/Diguanyl_cyclase"/>
</dbReference>
<comment type="caution">
    <text evidence="6">The sequence shown here is derived from an EMBL/GenBank/DDBJ whole genome shotgun (WGS) entry which is preliminary data.</text>
</comment>
<organism evidence="6 7">
    <name type="scientific">Acaryochloris thomasi RCC1774</name>
    <dbReference type="NCBI Taxonomy" id="1764569"/>
    <lineage>
        <taxon>Bacteria</taxon>
        <taxon>Bacillati</taxon>
        <taxon>Cyanobacteriota</taxon>
        <taxon>Cyanophyceae</taxon>
        <taxon>Acaryochloridales</taxon>
        <taxon>Acaryochloridaceae</taxon>
        <taxon>Acaryochloris</taxon>
        <taxon>Acaryochloris thomasi</taxon>
    </lineage>
</organism>
<dbReference type="Pfam" id="PF08447">
    <property type="entry name" value="PAS_3"/>
    <property type="match status" value="1"/>
</dbReference>
<dbReference type="GO" id="GO:0071111">
    <property type="term" value="F:cyclic-guanylate-specific phosphodiesterase activity"/>
    <property type="evidence" value="ECO:0007669"/>
    <property type="project" value="UniProtKB-EC"/>
</dbReference>
<proteinExistence type="predicted"/>
<dbReference type="EC" id="3.1.4.52" evidence="6"/>
<dbReference type="InterPro" id="IPR035919">
    <property type="entry name" value="EAL_sf"/>
</dbReference>
<dbReference type="SMART" id="SM00052">
    <property type="entry name" value="EAL"/>
    <property type="match status" value="1"/>
</dbReference>
<dbReference type="InterPro" id="IPR035965">
    <property type="entry name" value="PAS-like_dom_sf"/>
</dbReference>
<dbReference type="Gene3D" id="3.30.450.20">
    <property type="entry name" value="PAS domain"/>
    <property type="match status" value="1"/>
</dbReference>
<dbReference type="SUPFAM" id="SSF55785">
    <property type="entry name" value="PYP-like sensor domain (PAS domain)"/>
    <property type="match status" value="1"/>
</dbReference>
<dbReference type="SUPFAM" id="SSF141868">
    <property type="entry name" value="EAL domain-like"/>
    <property type="match status" value="1"/>
</dbReference>
<dbReference type="PANTHER" id="PTHR44757">
    <property type="entry name" value="DIGUANYLATE CYCLASE DGCP"/>
    <property type="match status" value="1"/>
</dbReference>
<evidence type="ECO:0000259" key="1">
    <source>
        <dbReference type="PROSITE" id="PS50006"/>
    </source>
</evidence>
<name>A0A2W1JCL9_9CYAN</name>
<dbReference type="NCBIfam" id="TIGR00254">
    <property type="entry name" value="GGDEF"/>
    <property type="match status" value="1"/>
</dbReference>
<protein>
    <submittedName>
        <fullName evidence="6">Cyclic di-GMP phosphodiesterase Gmr</fullName>
        <ecNumber evidence="6">3.1.4.52</ecNumber>
    </submittedName>
</protein>
<dbReference type="SMART" id="SM00267">
    <property type="entry name" value="GGDEF"/>
    <property type="match status" value="1"/>
</dbReference>
<evidence type="ECO:0000313" key="7">
    <source>
        <dbReference type="Proteomes" id="UP000248857"/>
    </source>
</evidence>
<dbReference type="InterPro" id="IPR029787">
    <property type="entry name" value="Nucleotide_cyclase"/>
</dbReference>
<dbReference type="OrthoDB" id="442691at2"/>
<dbReference type="AlphaFoldDB" id="A0A2W1JCL9"/>
<dbReference type="SUPFAM" id="SSF55073">
    <property type="entry name" value="Nucleotide cyclase"/>
    <property type="match status" value="1"/>
</dbReference>
<dbReference type="Pfam" id="PF00990">
    <property type="entry name" value="GGDEF"/>
    <property type="match status" value="1"/>
</dbReference>
<dbReference type="InterPro" id="IPR013655">
    <property type="entry name" value="PAS_fold_3"/>
</dbReference>
<dbReference type="PROSITE" id="PS50887">
    <property type="entry name" value="GGDEF"/>
    <property type="match status" value="1"/>
</dbReference>
<accession>A0A2W1JCL9</accession>
<dbReference type="Pfam" id="PF00498">
    <property type="entry name" value="FHA"/>
    <property type="match status" value="1"/>
</dbReference>
<dbReference type="PANTHER" id="PTHR44757:SF2">
    <property type="entry name" value="BIOFILM ARCHITECTURE MAINTENANCE PROTEIN MBAA"/>
    <property type="match status" value="1"/>
</dbReference>
<dbReference type="CDD" id="cd01949">
    <property type="entry name" value="GGDEF"/>
    <property type="match status" value="1"/>
</dbReference>
<dbReference type="SMART" id="SM00086">
    <property type="entry name" value="PAC"/>
    <property type="match status" value="1"/>
</dbReference>
<dbReference type="InterPro" id="IPR000014">
    <property type="entry name" value="PAS"/>
</dbReference>
<dbReference type="Proteomes" id="UP000248857">
    <property type="component" value="Unassembled WGS sequence"/>
</dbReference>
<gene>
    <name evidence="6" type="primary">gmr_7</name>
    <name evidence="6" type="ORF">C1752_04460</name>
</gene>
<dbReference type="InterPro" id="IPR052155">
    <property type="entry name" value="Biofilm_reg_signaling"/>
</dbReference>
<evidence type="ECO:0000313" key="6">
    <source>
        <dbReference type="EMBL" id="PZD71720.1"/>
    </source>
</evidence>
<feature type="domain" description="PAS" evidence="2">
    <location>
        <begin position="22"/>
        <end position="81"/>
    </location>
</feature>
<dbReference type="CDD" id="cd00130">
    <property type="entry name" value="PAS"/>
    <property type="match status" value="1"/>
</dbReference>
<dbReference type="PROSITE" id="PS50112">
    <property type="entry name" value="PAS"/>
    <property type="match status" value="1"/>
</dbReference>
<dbReference type="RefSeq" id="WP_110987690.1">
    <property type="nucleotide sequence ID" value="NZ_CAWNWM010000014.1"/>
</dbReference>
<evidence type="ECO:0000259" key="2">
    <source>
        <dbReference type="PROSITE" id="PS50112"/>
    </source>
</evidence>
<feature type="domain" description="EAL" evidence="4">
    <location>
        <begin position="310"/>
        <end position="565"/>
    </location>
</feature>
<dbReference type="InterPro" id="IPR000160">
    <property type="entry name" value="GGDEF_dom"/>
</dbReference>
<sequence length="846" mass="95766">MTTTCDSRPLSDLINALPGIVFYCLDPHGRTMRYLSEGCLQLTGYKHEELTKSGPLSYASLIHSEDRCRVQQVTKAAIEDRQPYSLEYRICTKTGQERWLWEQGQVIGDSSGHLGLTGLITDITAIKEKQARLQRDALYDPLTALPNRSLFMDRLKHLVQHSQREHKYQFAVLFLDLDRFKVINDSLGHGMGDQLLIAVAQKLQKLLRPGDTVARLGGDEFTMLVNDVATRAEVVLICDRILKEMAIPYLVEGRSVFSTTSIGIALSSERYSQPEELLRDADIALYYAKASGKACYALFDTAMHLKAVARLDLETDLRQAIANQELQLNYQPISSLETGNIEGFEALVSWQHPQQGHVGPDAFLPVAEETGLIVPLGHWVLKEACMKLRQWQQTFPHAHSYFITVNLSSRELCHPDLVRHIQAVLSETQLTAHCLKLEITESTILDKSEFVLTRLAELQQLGIQLCIDDFGTGYSSLSYLQSFPINFLKVDRSFIHQLETKENLEIVRTILHLAETLDLEVVAEGVETINQLLQLRALNCQHGQGYFLARPLADAQIELLLEKEERWYENSGCTVSLPQLMIDRPSGQSQILLAGRTTWTIGRASNNDIVLPDRMVSRNHAMLLQLLRTGNFYFVDLWSRNGSFLNGQRISTPQLLKDSDRIQVGKTELEFRLAPSVPNYKLQHLAAKSVLLIQTSHTQGDIWQHLLTAQGIEVLWQMADIQVVPTLEQLKVCEEHLPDLLILDLTTLEPNADVFLDWYRPHADLPLILTHAPENKPEAGIKDLMPSHLVEIVSHFPDHDLLPHQADITAKLKGALKLLDYTFIDDLVLDKQLRHLQTVLHNRTLH</sequence>
<dbReference type="Gene3D" id="3.30.70.270">
    <property type="match status" value="1"/>
</dbReference>
<dbReference type="SUPFAM" id="SSF49879">
    <property type="entry name" value="SMAD/FHA domain"/>
    <property type="match status" value="1"/>
</dbReference>
<dbReference type="CDD" id="cd00060">
    <property type="entry name" value="FHA"/>
    <property type="match status" value="1"/>
</dbReference>
<dbReference type="Pfam" id="PF00563">
    <property type="entry name" value="EAL"/>
    <property type="match status" value="1"/>
</dbReference>
<dbReference type="Gene3D" id="3.20.20.450">
    <property type="entry name" value="EAL domain"/>
    <property type="match status" value="1"/>
</dbReference>
<evidence type="ECO:0000259" key="3">
    <source>
        <dbReference type="PROSITE" id="PS50113"/>
    </source>
</evidence>
<dbReference type="InterPro" id="IPR000700">
    <property type="entry name" value="PAS-assoc_C"/>
</dbReference>
<dbReference type="SMART" id="SM00240">
    <property type="entry name" value="FHA"/>
    <property type="match status" value="1"/>
</dbReference>
<dbReference type="EMBL" id="PQWO01000014">
    <property type="protein sequence ID" value="PZD71720.1"/>
    <property type="molecule type" value="Genomic_DNA"/>
</dbReference>
<dbReference type="InterPro" id="IPR001610">
    <property type="entry name" value="PAC"/>
</dbReference>
<reference evidence="6 7" key="1">
    <citation type="journal article" date="2018" name="Sci. Rep.">
        <title>A novel species of the marine cyanobacterium Acaryochloris with a unique pigment content and lifestyle.</title>
        <authorList>
            <person name="Partensky F."/>
            <person name="Six C."/>
            <person name="Ratin M."/>
            <person name="Garczarek L."/>
            <person name="Vaulot D."/>
            <person name="Probert I."/>
            <person name="Calteau A."/>
            <person name="Gourvil P."/>
            <person name="Marie D."/>
            <person name="Grebert T."/>
            <person name="Bouchier C."/>
            <person name="Le Panse S."/>
            <person name="Gachenot M."/>
            <person name="Rodriguez F."/>
            <person name="Garrido J.L."/>
        </authorList>
    </citation>
    <scope>NUCLEOTIDE SEQUENCE [LARGE SCALE GENOMIC DNA]</scope>
    <source>
        <strain evidence="6 7">RCC1774</strain>
    </source>
</reference>
<dbReference type="Gene3D" id="2.60.200.20">
    <property type="match status" value="1"/>
</dbReference>
<dbReference type="InterPro" id="IPR008984">
    <property type="entry name" value="SMAD_FHA_dom_sf"/>
</dbReference>
<feature type="domain" description="PAC" evidence="3">
    <location>
        <begin position="84"/>
        <end position="135"/>
    </location>
</feature>
<dbReference type="PROSITE" id="PS50113">
    <property type="entry name" value="PAC"/>
    <property type="match status" value="1"/>
</dbReference>
<dbReference type="InterPro" id="IPR000253">
    <property type="entry name" value="FHA_dom"/>
</dbReference>
<dbReference type="PROSITE" id="PS50006">
    <property type="entry name" value="FHA_DOMAIN"/>
    <property type="match status" value="1"/>
</dbReference>
<dbReference type="CDD" id="cd01948">
    <property type="entry name" value="EAL"/>
    <property type="match status" value="1"/>
</dbReference>
<keyword evidence="7" id="KW-1185">Reference proteome</keyword>
<dbReference type="InterPro" id="IPR001633">
    <property type="entry name" value="EAL_dom"/>
</dbReference>
<feature type="domain" description="GGDEF" evidence="5">
    <location>
        <begin position="168"/>
        <end position="301"/>
    </location>
</feature>
<dbReference type="PROSITE" id="PS50883">
    <property type="entry name" value="EAL"/>
    <property type="match status" value="1"/>
</dbReference>
<keyword evidence="6" id="KW-0378">Hydrolase</keyword>
<dbReference type="NCBIfam" id="TIGR00229">
    <property type="entry name" value="sensory_box"/>
    <property type="match status" value="1"/>
</dbReference>